<evidence type="ECO:0000313" key="3">
    <source>
        <dbReference type="Proteomes" id="UP000068026"/>
    </source>
</evidence>
<evidence type="ECO:0000313" key="1">
    <source>
        <dbReference type="EMBL" id="AMJ42001.1"/>
    </source>
</evidence>
<dbReference type="RefSeq" id="WP_066052130.1">
    <property type="nucleotide sequence ID" value="NZ_CP014223.1"/>
</dbReference>
<dbReference type="KEGG" id="cpro:CPRO_24350"/>
<dbReference type="EMBL" id="CP014223">
    <property type="protein sequence ID" value="AMJ42001.1"/>
    <property type="molecule type" value="Genomic_DNA"/>
</dbReference>
<reference evidence="3" key="2">
    <citation type="submission" date="2016-01" db="EMBL/GenBank/DDBJ databases">
        <authorList>
            <person name="Poehlein A."/>
            <person name="Schlien K."/>
            <person name="Gottschalk G."/>
            <person name="Buckel W."/>
            <person name="Daniel R."/>
        </authorList>
    </citation>
    <scope>NUCLEOTIDE SEQUENCE [LARGE SCALE GENOMIC DNA]</scope>
    <source>
        <strain evidence="3">X2</strain>
    </source>
</reference>
<keyword evidence="3" id="KW-1185">Reference proteome</keyword>
<name>A0A0X8VAF8_ANAPI</name>
<protein>
    <submittedName>
        <fullName evidence="2">Uncharacterized protein</fullName>
    </submittedName>
</protein>
<proteinExistence type="predicted"/>
<reference evidence="1 3" key="1">
    <citation type="journal article" date="2016" name="Genome Announc.">
        <title>Complete Genome Sequence of the Amino Acid-Fermenting Clostridium propionicum X2 (DSM 1682).</title>
        <authorList>
            <person name="Poehlein A."/>
            <person name="Schlien K."/>
            <person name="Chowdhury N.P."/>
            <person name="Gottschalk G."/>
            <person name="Buckel W."/>
            <person name="Daniel R."/>
        </authorList>
    </citation>
    <scope>NUCLEOTIDE SEQUENCE [LARGE SCALE GENOMIC DNA]</scope>
    <source>
        <strain evidence="1 3">X2</strain>
    </source>
</reference>
<evidence type="ECO:0000313" key="4">
    <source>
        <dbReference type="Proteomes" id="UP000184204"/>
    </source>
</evidence>
<dbReference type="OrthoDB" id="1842222at2"/>
<evidence type="ECO:0000313" key="2">
    <source>
        <dbReference type="EMBL" id="SHF03174.1"/>
    </source>
</evidence>
<dbReference type="Proteomes" id="UP000184204">
    <property type="component" value="Unassembled WGS sequence"/>
</dbReference>
<reference evidence="2" key="3">
    <citation type="submission" date="2016-11" db="EMBL/GenBank/DDBJ databases">
        <authorList>
            <person name="Varghese N."/>
            <person name="Submissions S."/>
        </authorList>
    </citation>
    <scope>NUCLEOTIDE SEQUENCE</scope>
    <source>
        <strain evidence="2">DSM 1682</strain>
    </source>
</reference>
<sequence length="185" mass="20691">MKFSKITSLAKRNKTAVLMKDDDGQQWLSIGSAVYRLENMPVLDENTVLTVMGISDDKRQKWLARCEEESSRILKNDLPDEVEVTAEDAGITVIYGGSLLTPIYTFDGVIWINTELMAPTVKKEVGYIRYFIRKSGGARAIAVKDGMVLSAVIMEYRQGGTDLYEALDTLADRCRAEARRDAAEK</sequence>
<dbReference type="EMBL" id="FQUA01000014">
    <property type="protein sequence ID" value="SHF03174.1"/>
    <property type="molecule type" value="Genomic_DNA"/>
</dbReference>
<organism evidence="2 4">
    <name type="scientific">Anaerotignum propionicum DSM 1682</name>
    <dbReference type="NCBI Taxonomy" id="991789"/>
    <lineage>
        <taxon>Bacteria</taxon>
        <taxon>Bacillati</taxon>
        <taxon>Bacillota</taxon>
        <taxon>Clostridia</taxon>
        <taxon>Lachnospirales</taxon>
        <taxon>Anaerotignaceae</taxon>
        <taxon>Anaerotignum</taxon>
    </lineage>
</organism>
<gene>
    <name evidence="1" type="ORF">CPRO_24350</name>
    <name evidence="2" type="ORF">SAMN02745151_02557</name>
</gene>
<accession>A0A0X8VAF8</accession>
<reference evidence="4" key="4">
    <citation type="submission" date="2016-11" db="EMBL/GenBank/DDBJ databases">
        <authorList>
            <person name="Jaros S."/>
            <person name="Januszkiewicz K."/>
            <person name="Wedrychowicz H."/>
        </authorList>
    </citation>
    <scope>NUCLEOTIDE SEQUENCE [LARGE SCALE GENOMIC DNA]</scope>
    <source>
        <strain evidence="4">DSM 1682</strain>
    </source>
</reference>
<dbReference type="AlphaFoldDB" id="A0A0X8VAF8"/>
<dbReference type="Proteomes" id="UP000068026">
    <property type="component" value="Chromosome"/>
</dbReference>